<dbReference type="NCBIfam" id="NF047389">
    <property type="entry name" value="ATPase_Sll1717"/>
    <property type="match status" value="1"/>
</dbReference>
<proteinExistence type="predicted"/>
<dbReference type="EMBL" id="AP024591">
    <property type="protein sequence ID" value="BCU57722.1"/>
    <property type="molecule type" value="Genomic_DNA"/>
</dbReference>
<protein>
    <recommendedName>
        <fullName evidence="3">DNA repair protein</fullName>
    </recommendedName>
</protein>
<evidence type="ECO:0000313" key="1">
    <source>
        <dbReference type="EMBL" id="BCU57722.1"/>
    </source>
</evidence>
<dbReference type="InterPro" id="IPR059206">
    <property type="entry name" value="Sll1717-like"/>
</dbReference>
<organism evidence="1 2">
    <name type="scientific">Enterobacter kobei</name>
    <dbReference type="NCBI Taxonomy" id="208224"/>
    <lineage>
        <taxon>Bacteria</taxon>
        <taxon>Pseudomonadati</taxon>
        <taxon>Pseudomonadota</taxon>
        <taxon>Gammaproteobacteria</taxon>
        <taxon>Enterobacterales</taxon>
        <taxon>Enterobacteriaceae</taxon>
        <taxon>Enterobacter</taxon>
        <taxon>Enterobacter cloacae complex</taxon>
    </lineage>
</organism>
<keyword evidence="1" id="KW-0614">Plasmid</keyword>
<dbReference type="SUPFAM" id="SSF52540">
    <property type="entry name" value="P-loop containing nucleoside triphosphate hydrolases"/>
    <property type="match status" value="1"/>
</dbReference>
<name>A0AA86J339_9ENTR</name>
<dbReference type="Proteomes" id="UP000682928">
    <property type="component" value="Plasmid pENKO-1"/>
</dbReference>
<dbReference type="InterPro" id="IPR027417">
    <property type="entry name" value="P-loop_NTPase"/>
</dbReference>
<accession>A0AA86J339</accession>
<dbReference type="RefSeq" id="WP_088222263.1">
    <property type="nucleotide sequence ID" value="NZ_AP024591.1"/>
</dbReference>
<evidence type="ECO:0008006" key="3">
    <source>
        <dbReference type="Google" id="ProtNLM"/>
    </source>
</evidence>
<sequence>MANNPITIRQNFKIGELDAESDSVLLDSCFIDSGYLKKLLDPHDNSSIVRGRTGAGKSALLHMVTTHAYKCRRLDPNDISIRFLEQSDIIAFFVALNVNLDMFYKILWRHILIMELLKLRHDIRSESDTNNFFTGIMNRLKKDEIKRKALEYFREWGDKFWIDTDAHLREITRKLERDTKASIGGELSGIALNAEYAKKLTEEQVLDVKKRATEVVSGLQIQKLNEILTLLADYSFDDPQKKYFIVIDQLDENWAENETRYKFIRALIEEIKVFRKIKNIKIIVALRLDLLRSVFNLTRGSGFQEEKYESYILDIKWTPEQLIELVQKRVSEVYRRQYTRENVKIQDIFPKPKGGPTGLTPLEYVIERTLLRPRDVLQYINECFSIALDRERISWGTIQKAESAYSLKRLRSLKEEWGDIYPSFEETIELLRNLPDKFSRTDITRSNIDAVITELSIQGTIDPCAVIANKMLNGESRETDVINEILLCVYNLGVVGFKISSLTPYKWSFRDSTPATKNEIKRASGMKIHKMLHSALDIRINPDRRFEKEKEESEDEEDNV</sequence>
<dbReference type="AlphaFoldDB" id="A0AA86J339"/>
<reference evidence="1" key="1">
    <citation type="submission" date="2021-04" db="EMBL/GenBank/DDBJ databases">
        <title>Difference and commonality of drug resistance evolution in various bacteria. and drug sensitivity profiles.</title>
        <authorList>
            <person name="Maeda T."/>
            <person name="Shibai A."/>
            <person name="Kawada K."/>
            <person name="Kotani H."/>
            <person name="Tarusawa Y."/>
            <person name="Tanabe K."/>
            <person name="Furusawa C."/>
        </authorList>
    </citation>
    <scope>NUCLEOTIDE SEQUENCE</scope>
    <source>
        <strain evidence="1">JCM 8580</strain>
        <plasmid evidence="1">pENKO-1</plasmid>
    </source>
</reference>
<evidence type="ECO:0000313" key="2">
    <source>
        <dbReference type="Proteomes" id="UP000682928"/>
    </source>
</evidence>
<gene>
    <name evidence="1" type="ORF">ENKO_43160</name>
</gene>
<geneLocation type="plasmid" evidence="1 2">
    <name>pENKO-1</name>
</geneLocation>